<evidence type="ECO:0000313" key="2">
    <source>
        <dbReference type="Proteomes" id="UP000002382"/>
    </source>
</evidence>
<dbReference type="Pfam" id="PF13431">
    <property type="entry name" value="TPR_17"/>
    <property type="match status" value="1"/>
</dbReference>
<protein>
    <recommendedName>
        <fullName evidence="3">TPR repeat-containing protein</fullName>
    </recommendedName>
</protein>
<dbReference type="PANTHER" id="PTHR12558">
    <property type="entry name" value="CELL DIVISION CYCLE 16,23,27"/>
    <property type="match status" value="1"/>
</dbReference>
<organism evidence="1 2">
    <name type="scientific">Kosmotoga olearia (strain ATCC BAA-1733 / DSM 21960 / TBF 19.5.1)</name>
    <dbReference type="NCBI Taxonomy" id="521045"/>
    <lineage>
        <taxon>Bacteria</taxon>
        <taxon>Thermotogati</taxon>
        <taxon>Thermotogota</taxon>
        <taxon>Thermotogae</taxon>
        <taxon>Kosmotogales</taxon>
        <taxon>Kosmotogaceae</taxon>
        <taxon>Kosmotoga</taxon>
    </lineage>
</organism>
<dbReference type="STRING" id="521045.Kole_1445"/>
<dbReference type="HOGENOM" id="CLU_1155232_0_0_0"/>
<sequence length="240" mass="28433">MKKILLMGILLMGLMVVAASFDELWERFVEIRSYQDTEAMKTFIEELENDPQTFEDVRILALYADCLREYANWIEGDAKKEYYEKARKYAEEAIEMDPNYGYSYYVAGAAIGQLAQYEGIVKSLFMLGDFDKYIKKAMELMPDNPFPIIAMAMRYRDTPWPFKDFEKSEELFMKAIRLDPKYVNAYLELAILYDKWKKYDNAARYYRKVVTMPLHPNFIKAGEKSKEEAKEWLEEHGYGW</sequence>
<dbReference type="AlphaFoldDB" id="C5CE35"/>
<name>C5CE35_KOSOT</name>
<dbReference type="SUPFAM" id="SSF48452">
    <property type="entry name" value="TPR-like"/>
    <property type="match status" value="1"/>
</dbReference>
<gene>
    <name evidence="1" type="ordered locus">Kole_1445</name>
</gene>
<dbReference type="EMBL" id="CP001634">
    <property type="protein sequence ID" value="ACR80137.1"/>
    <property type="molecule type" value="Genomic_DNA"/>
</dbReference>
<dbReference type="Gene3D" id="1.25.40.10">
    <property type="entry name" value="Tetratricopeptide repeat domain"/>
    <property type="match status" value="2"/>
</dbReference>
<evidence type="ECO:0000313" key="1">
    <source>
        <dbReference type="EMBL" id="ACR80137.1"/>
    </source>
</evidence>
<dbReference type="Pfam" id="PF13181">
    <property type="entry name" value="TPR_8"/>
    <property type="match status" value="1"/>
</dbReference>
<reference evidence="1 2" key="2">
    <citation type="journal article" date="2011" name="J. Bacteriol.">
        <title>Genome Sequence of Kosmotoga olearia Strain TBF 19.5.1, a Thermophilic Bacterium with a Wide Growth Temperature Range, Isolated from the Troll B Oil Platform in the North Sea.</title>
        <authorList>
            <person name="Swithers K.S."/>
            <person name="Dipippo J.L."/>
            <person name="Bruce D.C."/>
            <person name="Detter C."/>
            <person name="Tapia R."/>
            <person name="Han S."/>
            <person name="Goodwin L.A."/>
            <person name="Han J."/>
            <person name="Woyke T."/>
            <person name="Pitluck S."/>
            <person name="Pennacchio L."/>
            <person name="Nolan M."/>
            <person name="Mikhailova N."/>
            <person name="Land M.L."/>
            <person name="Nesbo C.L."/>
            <person name="Gogarten J.P."/>
            <person name="Noll K.M."/>
        </authorList>
    </citation>
    <scope>NUCLEOTIDE SEQUENCE [LARGE SCALE GENOMIC DNA]</scope>
    <source>
        <strain evidence="2">ATCC BAA-1733 / DSM 21960 / TBF 19.5.1</strain>
    </source>
</reference>
<dbReference type="KEGG" id="kol:Kole_1445"/>
<dbReference type="RefSeq" id="WP_015868784.1">
    <property type="nucleotide sequence ID" value="NC_012785.1"/>
</dbReference>
<dbReference type="InterPro" id="IPR011990">
    <property type="entry name" value="TPR-like_helical_dom_sf"/>
</dbReference>
<evidence type="ECO:0008006" key="3">
    <source>
        <dbReference type="Google" id="ProtNLM"/>
    </source>
</evidence>
<reference evidence="1 2" key="1">
    <citation type="submission" date="2009-06" db="EMBL/GenBank/DDBJ databases">
        <title>Complete sequence of Thermotogales bacterium TBF 19.5.1.</title>
        <authorList>
            <consortium name="US DOE Joint Genome Institute"/>
            <person name="Lucas S."/>
            <person name="Copeland A."/>
            <person name="Lapidus A."/>
            <person name="Glavina del Rio T."/>
            <person name="Tice H."/>
            <person name="Bruce D."/>
            <person name="Goodwin L."/>
            <person name="Pitluck S."/>
            <person name="Chertkov O."/>
            <person name="Brettin T."/>
            <person name="Detter J.C."/>
            <person name="Han C."/>
            <person name="Schmutz J."/>
            <person name="Larimer F."/>
            <person name="Land M."/>
            <person name="Hauser L."/>
            <person name="Kyrpides N."/>
            <person name="Ovchinnikova G."/>
            <person name="Noll K."/>
        </authorList>
    </citation>
    <scope>NUCLEOTIDE SEQUENCE [LARGE SCALE GENOMIC DNA]</scope>
    <source>
        <strain evidence="2">ATCC BAA-1733 / DSM 21960 / TBF 19.5.1</strain>
    </source>
</reference>
<dbReference type="OrthoDB" id="46207at2"/>
<keyword evidence="2" id="KW-1185">Reference proteome</keyword>
<dbReference type="PANTHER" id="PTHR12558:SF13">
    <property type="entry name" value="CELL DIVISION CYCLE PROTEIN 27 HOMOLOG"/>
    <property type="match status" value="1"/>
</dbReference>
<dbReference type="Proteomes" id="UP000002382">
    <property type="component" value="Chromosome"/>
</dbReference>
<dbReference type="InterPro" id="IPR019734">
    <property type="entry name" value="TPR_rpt"/>
</dbReference>
<accession>C5CE35</accession>
<proteinExistence type="predicted"/>
<dbReference type="eggNOG" id="COG0457">
    <property type="taxonomic scope" value="Bacteria"/>
</dbReference>